<dbReference type="Proteomes" id="UP000180057">
    <property type="component" value="Unassembled WGS sequence"/>
</dbReference>
<protein>
    <submittedName>
        <fullName evidence="2">Uncharacterized protein</fullName>
    </submittedName>
</protein>
<name>A0A1S2M135_9BACI</name>
<dbReference type="EMBL" id="MLQS01000030">
    <property type="protein sequence ID" value="OIJ18294.1"/>
    <property type="molecule type" value="Genomic_DNA"/>
</dbReference>
<evidence type="ECO:0000313" key="4">
    <source>
        <dbReference type="Proteomes" id="UP000180057"/>
    </source>
</evidence>
<feature type="chain" id="PRO_5010099475" evidence="1">
    <location>
        <begin position="22"/>
        <end position="141"/>
    </location>
</feature>
<gene>
    <name evidence="3" type="ORF">BKP45_11980</name>
    <name evidence="2" type="ORF">BKP45_17695</name>
</gene>
<feature type="signal peptide" evidence="1">
    <location>
        <begin position="1"/>
        <end position="21"/>
    </location>
</feature>
<proteinExistence type="predicted"/>
<sequence>MKKYLLLTILFITLFSHSASAISPEFLEEKYLPKFEEIERKAILQLNSLIDEAFVEYQNKKEKGEITLPLLFNYIERGKKLEDDVEIEFQSLLTQVKAEIKANDLPEDLTYPYEKYYIKSKRNNKLKILKNITLEGHKITF</sequence>
<dbReference type="EMBL" id="MLQS01000017">
    <property type="protein sequence ID" value="OIJ19773.1"/>
    <property type="molecule type" value="Genomic_DNA"/>
</dbReference>
<evidence type="ECO:0000313" key="3">
    <source>
        <dbReference type="EMBL" id="OIJ19773.1"/>
    </source>
</evidence>
<comment type="caution">
    <text evidence="2">The sequence shown here is derived from an EMBL/GenBank/DDBJ whole genome shotgun (WGS) entry which is preliminary data.</text>
</comment>
<accession>A0A1S2M135</accession>
<keyword evidence="4" id="KW-1185">Reference proteome</keyword>
<evidence type="ECO:0000313" key="2">
    <source>
        <dbReference type="EMBL" id="OIJ18294.1"/>
    </source>
</evidence>
<dbReference type="RefSeq" id="WP_071389907.1">
    <property type="nucleotide sequence ID" value="NZ_MLQS01000017.1"/>
</dbReference>
<evidence type="ECO:0000256" key="1">
    <source>
        <dbReference type="SAM" id="SignalP"/>
    </source>
</evidence>
<dbReference type="AlphaFoldDB" id="A0A1S2M135"/>
<keyword evidence="1" id="KW-0732">Signal</keyword>
<organism evidence="2 4">
    <name type="scientific">Anaerobacillus alkalidiazotrophicus</name>
    <dbReference type="NCBI Taxonomy" id="472963"/>
    <lineage>
        <taxon>Bacteria</taxon>
        <taxon>Bacillati</taxon>
        <taxon>Bacillota</taxon>
        <taxon>Bacilli</taxon>
        <taxon>Bacillales</taxon>
        <taxon>Bacillaceae</taxon>
        <taxon>Anaerobacillus</taxon>
    </lineage>
</organism>
<reference evidence="2 4" key="1">
    <citation type="submission" date="2016-10" db="EMBL/GenBank/DDBJ databases">
        <title>Draft genome sequences of four alkaliphilic bacteria belonging to the Anaerobacillus genus.</title>
        <authorList>
            <person name="Bassil N.M."/>
            <person name="Lloyd J.R."/>
        </authorList>
    </citation>
    <scope>NUCLEOTIDE SEQUENCE [LARGE SCALE GENOMIC DNA]</scope>
    <source>
        <strain evidence="2 4">DSM 22531</strain>
    </source>
</reference>